<keyword evidence="3" id="KW-1185">Reference proteome</keyword>
<protein>
    <submittedName>
        <fullName evidence="2">Coiled-coil domain-containing protein 57-like</fullName>
    </submittedName>
</protein>
<keyword evidence="1" id="KW-0175">Coiled coil</keyword>
<dbReference type="RefSeq" id="XP_028332744.1">
    <property type="nucleotide sequence ID" value="XM_028476943.1"/>
</dbReference>
<dbReference type="GO" id="GO:0005876">
    <property type="term" value="C:spindle microtubule"/>
    <property type="evidence" value="ECO:0007669"/>
    <property type="project" value="TreeGrafter"/>
</dbReference>
<feature type="coiled-coil region" evidence="1">
    <location>
        <begin position="354"/>
        <end position="388"/>
    </location>
</feature>
<feature type="coiled-coil region" evidence="1">
    <location>
        <begin position="173"/>
        <end position="256"/>
    </location>
</feature>
<dbReference type="CTD" id="284001"/>
<evidence type="ECO:0000256" key="1">
    <source>
        <dbReference type="SAM" id="Coils"/>
    </source>
</evidence>
<dbReference type="GO" id="GO:0034451">
    <property type="term" value="C:centriolar satellite"/>
    <property type="evidence" value="ECO:0007669"/>
    <property type="project" value="TreeGrafter"/>
</dbReference>
<dbReference type="InterPro" id="IPR042481">
    <property type="entry name" value="CCDC57"/>
</dbReference>
<dbReference type="GO" id="GO:0007020">
    <property type="term" value="P:microtubule nucleation"/>
    <property type="evidence" value="ECO:0007669"/>
    <property type="project" value="TreeGrafter"/>
</dbReference>
<dbReference type="PANTHER" id="PTHR46725">
    <property type="entry name" value="COILED-COIL DOMAIN-CONTAINING PROTEIN 57"/>
    <property type="match status" value="1"/>
</dbReference>
<gene>
    <name evidence="2" type="primary">ccdc57</name>
</gene>
<dbReference type="GO" id="GO:0005814">
    <property type="term" value="C:centriole"/>
    <property type="evidence" value="ECO:0007669"/>
    <property type="project" value="TreeGrafter"/>
</dbReference>
<dbReference type="GO" id="GO:0007099">
    <property type="term" value="P:centriole replication"/>
    <property type="evidence" value="ECO:0007669"/>
    <property type="project" value="TreeGrafter"/>
</dbReference>
<dbReference type="OrthoDB" id="568502at2759"/>
<dbReference type="PANTHER" id="PTHR46725:SF1">
    <property type="entry name" value="COILED-COIL DOMAIN-CONTAINING PROTEIN 57"/>
    <property type="match status" value="1"/>
</dbReference>
<dbReference type="GeneID" id="114481881"/>
<sequence length="738" mass="85395">MESPGFLSQSKKDKRWRCGNIKVLEPERERFQQLERSLRKAQEENSCLRKLFHQLSEAFHFNLALLDDQNKELKTYDSVITKALTQEHNSNVQEETQKYMDKCYQMKLELQHKIQDVAGELACQKEMKLLSKESDIYCMTLKATKRFCQRLQTQLQHTYDKILNITTITDSRIKKLEEKLEFMEMKLKEKEDQVKKFEDMVPALQSMNADMKSQCQAQAENLHKTEEQIVSLKDNLEVFAAQAQNVQEAYQQAVQQRNVEIQRLFTALEETRNNWDQYVTETSREIVEKNTEVIMLQKRAAKLSTDVERSREQMERYKEQLNAGLRREINLEQMKVQLELDWQSRFEDLKSDHFLNNEQLIEALSQARDQAEAELRVKEQEVKELTIMFRSVQAERDQAVQSFTPKVDPLASGEIQRLQEQNNSLCAAISQMREQIQSLTLLRHAKDEVIAPSTAALSCEPVLKKQNAATQTCACDHSASANAKQTGTRLWHNQEDVFYLQQQMELSGMSYQCRKRNAPLLYSRLKQAVSFIVRLSAEKQQLIEIVNRLRSQASPCDAQEPVVPEREISVKEPGVKQNQLSALEQQQYKLTTQELEHALKQSVCTADEPLQEGPCTAPPIAFQSHKKRSKPLPMNWPETPHSDLSSWHLSSAESQQDLRELWEVVDHELSLDTSSEGEIVQRRKEAAKLARPVLLKAVLGKRLTETKGKAAFKTPSNVTESSRYEAARRQSRVRLEVL</sequence>
<evidence type="ECO:0000313" key="3">
    <source>
        <dbReference type="Proteomes" id="UP000694680"/>
    </source>
</evidence>
<accession>A0A8C5H8T0</accession>
<dbReference type="GO" id="GO:0045931">
    <property type="term" value="P:positive regulation of mitotic cell cycle"/>
    <property type="evidence" value="ECO:0007669"/>
    <property type="project" value="TreeGrafter"/>
</dbReference>
<feature type="coiled-coil region" evidence="1">
    <location>
        <begin position="300"/>
        <end position="327"/>
    </location>
</feature>
<proteinExistence type="predicted"/>
<evidence type="ECO:0000313" key="2">
    <source>
        <dbReference type="Ensembl" id="ENSGWIP00000042009.1"/>
    </source>
</evidence>
<name>A0A8C5H8T0_GOUWI</name>
<feature type="coiled-coil region" evidence="1">
    <location>
        <begin position="24"/>
        <end position="58"/>
    </location>
</feature>
<organism evidence="2 3">
    <name type="scientific">Gouania willdenowi</name>
    <name type="common">Blunt-snouted clingfish</name>
    <name type="synonym">Lepadogaster willdenowi</name>
    <dbReference type="NCBI Taxonomy" id="441366"/>
    <lineage>
        <taxon>Eukaryota</taxon>
        <taxon>Metazoa</taxon>
        <taxon>Chordata</taxon>
        <taxon>Craniata</taxon>
        <taxon>Vertebrata</taxon>
        <taxon>Euteleostomi</taxon>
        <taxon>Actinopterygii</taxon>
        <taxon>Neopterygii</taxon>
        <taxon>Teleostei</taxon>
        <taxon>Neoteleostei</taxon>
        <taxon>Acanthomorphata</taxon>
        <taxon>Ovalentaria</taxon>
        <taxon>Blenniimorphae</taxon>
        <taxon>Blenniiformes</taxon>
        <taxon>Gobiesocoidei</taxon>
        <taxon>Gobiesocidae</taxon>
        <taxon>Gobiesocinae</taxon>
        <taxon>Gouania</taxon>
    </lineage>
</organism>
<dbReference type="Ensembl" id="ENSGWIT00000045597.1">
    <property type="protein sequence ID" value="ENSGWIP00000042009.1"/>
    <property type="gene ID" value="ENSGWIG00000021095.1"/>
</dbReference>
<dbReference type="AlphaFoldDB" id="A0A8C5H8T0"/>
<reference evidence="2" key="1">
    <citation type="submission" date="2020-06" db="EMBL/GenBank/DDBJ databases">
        <authorList>
            <consortium name="Wellcome Sanger Institute Data Sharing"/>
        </authorList>
    </citation>
    <scope>NUCLEOTIDE SEQUENCE [LARGE SCALE GENOMIC DNA]</scope>
</reference>
<reference evidence="2" key="3">
    <citation type="submission" date="2025-09" db="UniProtKB">
        <authorList>
            <consortium name="Ensembl"/>
        </authorList>
    </citation>
    <scope>IDENTIFICATION</scope>
</reference>
<reference evidence="2" key="2">
    <citation type="submission" date="2025-08" db="UniProtKB">
        <authorList>
            <consortium name="Ensembl"/>
        </authorList>
    </citation>
    <scope>IDENTIFICATION</scope>
</reference>
<dbReference type="GO" id="GO:0060271">
    <property type="term" value="P:cilium assembly"/>
    <property type="evidence" value="ECO:0007669"/>
    <property type="project" value="TreeGrafter"/>
</dbReference>
<dbReference type="Proteomes" id="UP000694680">
    <property type="component" value="Chromosome 19"/>
</dbReference>